<protein>
    <submittedName>
        <fullName evidence="1">Uncharacterized protein</fullName>
    </submittedName>
</protein>
<organism evidence="1 2">
    <name type="scientific">Victivallis lenta</name>
    <dbReference type="NCBI Taxonomy" id="2606640"/>
    <lineage>
        <taxon>Bacteria</taxon>
        <taxon>Pseudomonadati</taxon>
        <taxon>Lentisphaerota</taxon>
        <taxon>Lentisphaeria</taxon>
        <taxon>Victivallales</taxon>
        <taxon>Victivallaceae</taxon>
        <taxon>Victivallis</taxon>
    </lineage>
</organism>
<keyword evidence="2" id="KW-1185">Reference proteome</keyword>
<comment type="caution">
    <text evidence="1">The sequence shown here is derived from an EMBL/GenBank/DDBJ whole genome shotgun (WGS) entry which is preliminary data.</text>
</comment>
<dbReference type="AlphaFoldDB" id="A0A844G5V8"/>
<reference evidence="1 2" key="1">
    <citation type="submission" date="2019-08" db="EMBL/GenBank/DDBJ databases">
        <title>In-depth cultivation of the pig gut microbiome towards novel bacterial diversity and tailored functional studies.</title>
        <authorList>
            <person name="Wylensek D."/>
            <person name="Hitch T.C.A."/>
            <person name="Clavel T."/>
        </authorList>
    </citation>
    <scope>NUCLEOTIDE SEQUENCE [LARGE SCALE GENOMIC DNA]</scope>
    <source>
        <strain evidence="1 2">BBE-744-WT-12</strain>
    </source>
</reference>
<evidence type="ECO:0000313" key="2">
    <source>
        <dbReference type="Proteomes" id="UP000435649"/>
    </source>
</evidence>
<dbReference type="EMBL" id="VUNS01000031">
    <property type="protein sequence ID" value="MST99197.1"/>
    <property type="molecule type" value="Genomic_DNA"/>
</dbReference>
<gene>
    <name evidence="1" type="ORF">FYJ85_19395</name>
</gene>
<dbReference type="Proteomes" id="UP000435649">
    <property type="component" value="Unassembled WGS sequence"/>
</dbReference>
<name>A0A844G5V8_9BACT</name>
<evidence type="ECO:0000313" key="1">
    <source>
        <dbReference type="EMBL" id="MST99197.1"/>
    </source>
</evidence>
<proteinExistence type="predicted"/>
<accession>A0A844G5V8</accession>
<sequence>MQSYAVDCDYFPGAYLSGSGAHWYEQLKGYLPDHTRVYRCPSEPELKAYGARDVLISYGVNSCNFSEPYDSKYPYRFWNPIRTSLIRHASRTVIMADTPGGTYYFGSVRDFRSNLSARHPGGSFNALFCDGHAANLRAAGAEPRLFDAAGIGIPGE</sequence>